<dbReference type="AlphaFoldDB" id="A0A261QVX6"/>
<dbReference type="PRINTS" id="PR00455">
    <property type="entry name" value="HTHTETR"/>
</dbReference>
<sequence>MPRPPVRPDRRAEIPAHIVRVARLLFRSRGYANVTMEQVAAKAAVSKRTLYKYFSVKEALLERVLEDELANDLAHRNFHVDVQASFGSSVLQVLYLSAQWCEQHTDYLLPYIRHKFATFDPGATADKNNGLLPVWTMLIAAAQQRTELRADRPAGQLATYFHYLYLGALMRWLTEPGIDLRREFDMVVALFVDGATLAKPFPAYAFHDAIPEAP</sequence>
<dbReference type="GO" id="GO:0003700">
    <property type="term" value="F:DNA-binding transcription factor activity"/>
    <property type="evidence" value="ECO:0007669"/>
    <property type="project" value="TreeGrafter"/>
</dbReference>
<evidence type="ECO:0000256" key="2">
    <source>
        <dbReference type="ARBA" id="ARBA00023125"/>
    </source>
</evidence>
<evidence type="ECO:0000256" key="1">
    <source>
        <dbReference type="ARBA" id="ARBA00023015"/>
    </source>
</evidence>
<dbReference type="SUPFAM" id="SSF48498">
    <property type="entry name" value="Tetracyclin repressor-like, C-terminal domain"/>
    <property type="match status" value="1"/>
</dbReference>
<protein>
    <recommendedName>
        <fullName evidence="5">HTH tetR-type domain-containing protein</fullName>
    </recommendedName>
</protein>
<keyword evidence="7" id="KW-1185">Reference proteome</keyword>
<evidence type="ECO:0000313" key="7">
    <source>
        <dbReference type="Proteomes" id="UP000216947"/>
    </source>
</evidence>
<dbReference type="RefSeq" id="WP_094797393.1">
    <property type="nucleotide sequence ID" value="NZ_NEVK01000008.1"/>
</dbReference>
<evidence type="ECO:0000256" key="4">
    <source>
        <dbReference type="PROSITE-ProRule" id="PRU00335"/>
    </source>
</evidence>
<dbReference type="SUPFAM" id="SSF46689">
    <property type="entry name" value="Homeodomain-like"/>
    <property type="match status" value="1"/>
</dbReference>
<accession>A0A261QVX6</accession>
<dbReference type="Gene3D" id="1.10.357.10">
    <property type="entry name" value="Tetracycline Repressor, domain 2"/>
    <property type="match status" value="1"/>
</dbReference>
<dbReference type="InterPro" id="IPR009057">
    <property type="entry name" value="Homeodomain-like_sf"/>
</dbReference>
<dbReference type="InterPro" id="IPR036271">
    <property type="entry name" value="Tet_transcr_reg_TetR-rel_C_sf"/>
</dbReference>
<dbReference type="InterPro" id="IPR050109">
    <property type="entry name" value="HTH-type_TetR-like_transc_reg"/>
</dbReference>
<name>A0A261QVX6_9BORD</name>
<evidence type="ECO:0000259" key="5">
    <source>
        <dbReference type="PROSITE" id="PS50977"/>
    </source>
</evidence>
<dbReference type="Proteomes" id="UP000216947">
    <property type="component" value="Unassembled WGS sequence"/>
</dbReference>
<feature type="domain" description="HTH tetR-type" evidence="5">
    <location>
        <begin position="12"/>
        <end position="72"/>
    </location>
</feature>
<keyword evidence="1" id="KW-0805">Transcription regulation</keyword>
<dbReference type="InterPro" id="IPR001647">
    <property type="entry name" value="HTH_TetR"/>
</dbReference>
<organism evidence="6 7">
    <name type="scientific">Bordetella genomosp. 7</name>
    <dbReference type="NCBI Taxonomy" id="1416805"/>
    <lineage>
        <taxon>Bacteria</taxon>
        <taxon>Pseudomonadati</taxon>
        <taxon>Pseudomonadota</taxon>
        <taxon>Betaproteobacteria</taxon>
        <taxon>Burkholderiales</taxon>
        <taxon>Alcaligenaceae</taxon>
        <taxon>Bordetella</taxon>
    </lineage>
</organism>
<dbReference type="GO" id="GO:0000976">
    <property type="term" value="F:transcription cis-regulatory region binding"/>
    <property type="evidence" value="ECO:0007669"/>
    <property type="project" value="TreeGrafter"/>
</dbReference>
<dbReference type="EMBL" id="NEVK01000008">
    <property type="protein sequence ID" value="OZI16233.1"/>
    <property type="molecule type" value="Genomic_DNA"/>
</dbReference>
<evidence type="ECO:0000313" key="6">
    <source>
        <dbReference type="EMBL" id="OZI16233.1"/>
    </source>
</evidence>
<dbReference type="Pfam" id="PF00440">
    <property type="entry name" value="TetR_N"/>
    <property type="match status" value="1"/>
</dbReference>
<keyword evidence="3" id="KW-0804">Transcription</keyword>
<feature type="DNA-binding region" description="H-T-H motif" evidence="4">
    <location>
        <begin position="35"/>
        <end position="54"/>
    </location>
</feature>
<comment type="caution">
    <text evidence="6">The sequence shown here is derived from an EMBL/GenBank/DDBJ whole genome shotgun (WGS) entry which is preliminary data.</text>
</comment>
<dbReference type="PANTHER" id="PTHR30055">
    <property type="entry name" value="HTH-TYPE TRANSCRIPTIONAL REGULATOR RUTR"/>
    <property type="match status" value="1"/>
</dbReference>
<proteinExistence type="predicted"/>
<keyword evidence="2 4" id="KW-0238">DNA-binding</keyword>
<evidence type="ECO:0000256" key="3">
    <source>
        <dbReference type="ARBA" id="ARBA00023163"/>
    </source>
</evidence>
<gene>
    <name evidence="6" type="ORF">CAL19_16175</name>
</gene>
<dbReference type="PANTHER" id="PTHR30055:SF234">
    <property type="entry name" value="HTH-TYPE TRANSCRIPTIONAL REGULATOR BETI"/>
    <property type="match status" value="1"/>
</dbReference>
<reference evidence="7" key="1">
    <citation type="submission" date="2017-05" db="EMBL/GenBank/DDBJ databases">
        <title>Complete and WGS of Bordetella genogroups.</title>
        <authorList>
            <person name="Spilker T."/>
            <person name="Lipuma J."/>
        </authorList>
    </citation>
    <scope>NUCLEOTIDE SEQUENCE [LARGE SCALE GENOMIC DNA]</scope>
    <source>
        <strain evidence="7">AU18089</strain>
    </source>
</reference>
<dbReference type="PROSITE" id="PS50977">
    <property type="entry name" value="HTH_TETR_2"/>
    <property type="match status" value="1"/>
</dbReference>